<evidence type="ECO:0000256" key="7">
    <source>
        <dbReference type="SAM" id="Phobius"/>
    </source>
</evidence>
<dbReference type="GO" id="GO:0006123">
    <property type="term" value="P:mitochondrial electron transport, cytochrome c to oxygen"/>
    <property type="evidence" value="ECO:0007669"/>
    <property type="project" value="TreeGrafter"/>
</dbReference>
<evidence type="ECO:0000256" key="3">
    <source>
        <dbReference type="ARBA" id="ARBA00022792"/>
    </source>
</evidence>
<keyword evidence="4 7" id="KW-1133">Transmembrane helix</keyword>
<name>A0AAD5SFH0_9FUNG</name>
<gene>
    <name evidence="8" type="ORF">HK097_003537</name>
</gene>
<dbReference type="EMBL" id="JADGJD010000184">
    <property type="protein sequence ID" value="KAJ3053729.1"/>
    <property type="molecule type" value="Genomic_DNA"/>
</dbReference>
<evidence type="ECO:0008006" key="10">
    <source>
        <dbReference type="Google" id="ProtNLM"/>
    </source>
</evidence>
<protein>
    <recommendedName>
        <fullName evidence="10">Cytochrome c oxidase polypeptide VIIA</fullName>
    </recommendedName>
</protein>
<keyword evidence="2 7" id="KW-0812">Transmembrane</keyword>
<keyword evidence="5" id="KW-0496">Mitochondrion</keyword>
<dbReference type="GO" id="GO:0004129">
    <property type="term" value="F:cytochrome-c oxidase activity"/>
    <property type="evidence" value="ECO:0007669"/>
    <property type="project" value="TreeGrafter"/>
</dbReference>
<evidence type="ECO:0000256" key="6">
    <source>
        <dbReference type="ARBA" id="ARBA00023136"/>
    </source>
</evidence>
<evidence type="ECO:0000256" key="5">
    <source>
        <dbReference type="ARBA" id="ARBA00023128"/>
    </source>
</evidence>
<feature type="transmembrane region" description="Helical" evidence="7">
    <location>
        <begin position="18"/>
        <end position="37"/>
    </location>
</feature>
<dbReference type="PANTHER" id="PTHR28264:SF1">
    <property type="entry name" value="CYTOCHROME C OXIDASE SUBUNIT 6C"/>
    <property type="match status" value="1"/>
</dbReference>
<accession>A0AAD5SFH0</accession>
<dbReference type="GO" id="GO:0005743">
    <property type="term" value="C:mitochondrial inner membrane"/>
    <property type="evidence" value="ECO:0007669"/>
    <property type="project" value="UniProtKB-SubCell"/>
</dbReference>
<evidence type="ECO:0000313" key="8">
    <source>
        <dbReference type="EMBL" id="KAJ3053729.1"/>
    </source>
</evidence>
<comment type="subcellular location">
    <subcellularLocation>
        <location evidence="1">Mitochondrion inner membrane</location>
    </subcellularLocation>
</comment>
<proteinExistence type="predicted"/>
<keyword evidence="9" id="KW-1185">Reference proteome</keyword>
<evidence type="ECO:0000256" key="1">
    <source>
        <dbReference type="ARBA" id="ARBA00004273"/>
    </source>
</evidence>
<evidence type="ECO:0000256" key="4">
    <source>
        <dbReference type="ARBA" id="ARBA00022989"/>
    </source>
</evidence>
<dbReference type="Proteomes" id="UP001212841">
    <property type="component" value="Unassembled WGS sequence"/>
</dbReference>
<evidence type="ECO:0000256" key="2">
    <source>
        <dbReference type="ARBA" id="ARBA00022692"/>
    </source>
</evidence>
<dbReference type="PANTHER" id="PTHR28264">
    <property type="entry name" value="CYTOCHROME C OXIDASE SUBUNIT 7A"/>
    <property type="match status" value="1"/>
</dbReference>
<dbReference type="CDD" id="cd22888">
    <property type="entry name" value="CcO_VIIa_fungal"/>
    <property type="match status" value="1"/>
</dbReference>
<dbReference type="AlphaFoldDB" id="A0AAD5SFH0"/>
<sequence>MHAASAVAPIAGRFRRRVLFDIVGSLSLGTAAAYYFWYSHHVPKMAAYKAYDEKVRAEIQAEYGEWAKNREGGQPW</sequence>
<keyword evidence="6 7" id="KW-0472">Membrane</keyword>
<organism evidence="8 9">
    <name type="scientific">Rhizophlyctis rosea</name>
    <dbReference type="NCBI Taxonomy" id="64517"/>
    <lineage>
        <taxon>Eukaryota</taxon>
        <taxon>Fungi</taxon>
        <taxon>Fungi incertae sedis</taxon>
        <taxon>Chytridiomycota</taxon>
        <taxon>Chytridiomycota incertae sedis</taxon>
        <taxon>Chytridiomycetes</taxon>
        <taxon>Rhizophlyctidales</taxon>
        <taxon>Rhizophlyctidaceae</taxon>
        <taxon>Rhizophlyctis</taxon>
    </lineage>
</organism>
<evidence type="ECO:0000313" key="9">
    <source>
        <dbReference type="Proteomes" id="UP001212841"/>
    </source>
</evidence>
<reference evidence="8" key="1">
    <citation type="submission" date="2020-05" db="EMBL/GenBank/DDBJ databases">
        <title>Phylogenomic resolution of chytrid fungi.</title>
        <authorList>
            <person name="Stajich J.E."/>
            <person name="Amses K."/>
            <person name="Simmons R."/>
            <person name="Seto K."/>
            <person name="Myers J."/>
            <person name="Bonds A."/>
            <person name="Quandt C.A."/>
            <person name="Barry K."/>
            <person name="Liu P."/>
            <person name="Grigoriev I."/>
            <person name="Longcore J.E."/>
            <person name="James T.Y."/>
        </authorList>
    </citation>
    <scope>NUCLEOTIDE SEQUENCE</scope>
    <source>
        <strain evidence="8">JEL0318</strain>
    </source>
</reference>
<comment type="caution">
    <text evidence="8">The sequence shown here is derived from an EMBL/GenBank/DDBJ whole genome shotgun (WGS) entry which is preliminary data.</text>
</comment>
<keyword evidence="3" id="KW-0999">Mitochondrion inner membrane</keyword>